<gene>
    <name evidence="2" type="ORF">BAUCODRAFT_160615</name>
</gene>
<accession>M2ML02</accession>
<evidence type="ECO:0000259" key="1">
    <source>
        <dbReference type="Pfam" id="PF13649"/>
    </source>
</evidence>
<keyword evidence="3" id="KW-1185">Reference proteome</keyword>
<sequence length="248" mass="27279">MHGTARLVEVVDKLLPFTEESSVLDVGCGTGSLTVKIHEICGQARILATDVAEGMLAEVNKLHIPHVTTQFEDGATLAGLKDASFTHGLSSFATHIIPDAMRVVKSLHRVVMPGGVVGIAIWGEYLGLLVGHERACRRLKPEYTVLDPKLPGTWYAEEEHRKALQEAGVKDVKTELFNMPLFQPADGWSNVASEWWTSTNNPFARGLIDHWVDHGGSKDKLAREFERAVCEDQPDGIFLSCVVGWGRK</sequence>
<dbReference type="Gene3D" id="3.40.50.150">
    <property type="entry name" value="Vaccinia Virus protein VP39"/>
    <property type="match status" value="1"/>
</dbReference>
<dbReference type="SUPFAM" id="SSF53335">
    <property type="entry name" value="S-adenosyl-L-methionine-dependent methyltransferases"/>
    <property type="match status" value="1"/>
</dbReference>
<organism evidence="2 3">
    <name type="scientific">Baudoinia panamericana (strain UAMH 10762)</name>
    <name type="common">Angels' share fungus</name>
    <name type="synonym">Baudoinia compniacensis (strain UAMH 10762)</name>
    <dbReference type="NCBI Taxonomy" id="717646"/>
    <lineage>
        <taxon>Eukaryota</taxon>
        <taxon>Fungi</taxon>
        <taxon>Dikarya</taxon>
        <taxon>Ascomycota</taxon>
        <taxon>Pezizomycotina</taxon>
        <taxon>Dothideomycetes</taxon>
        <taxon>Dothideomycetidae</taxon>
        <taxon>Mycosphaerellales</taxon>
        <taxon>Teratosphaeriaceae</taxon>
        <taxon>Baudoinia</taxon>
    </lineage>
</organism>
<dbReference type="HOGENOM" id="CLU_1119990_0_0_1"/>
<name>M2ML02_BAUPA</name>
<dbReference type="OMA" id="HERACRR"/>
<dbReference type="InterPro" id="IPR029063">
    <property type="entry name" value="SAM-dependent_MTases_sf"/>
</dbReference>
<dbReference type="GeneID" id="19109385"/>
<dbReference type="RefSeq" id="XP_007681332.1">
    <property type="nucleotide sequence ID" value="XM_007683142.1"/>
</dbReference>
<dbReference type="EMBL" id="KB445563">
    <property type="protein sequence ID" value="EMC92008.1"/>
    <property type="molecule type" value="Genomic_DNA"/>
</dbReference>
<reference evidence="2 3" key="1">
    <citation type="journal article" date="2012" name="PLoS Pathog.">
        <title>Diverse lifestyles and strategies of plant pathogenesis encoded in the genomes of eighteen Dothideomycetes fungi.</title>
        <authorList>
            <person name="Ohm R.A."/>
            <person name="Feau N."/>
            <person name="Henrissat B."/>
            <person name="Schoch C.L."/>
            <person name="Horwitz B.A."/>
            <person name="Barry K.W."/>
            <person name="Condon B.J."/>
            <person name="Copeland A.C."/>
            <person name="Dhillon B."/>
            <person name="Glaser F."/>
            <person name="Hesse C.N."/>
            <person name="Kosti I."/>
            <person name="LaButti K."/>
            <person name="Lindquist E.A."/>
            <person name="Lucas S."/>
            <person name="Salamov A.A."/>
            <person name="Bradshaw R.E."/>
            <person name="Ciuffetti L."/>
            <person name="Hamelin R.C."/>
            <person name="Kema G.H.J."/>
            <person name="Lawrence C."/>
            <person name="Scott J.A."/>
            <person name="Spatafora J.W."/>
            <person name="Turgeon B.G."/>
            <person name="de Wit P.J.G.M."/>
            <person name="Zhong S."/>
            <person name="Goodwin S.B."/>
            <person name="Grigoriev I.V."/>
        </authorList>
    </citation>
    <scope>NUCLEOTIDE SEQUENCE [LARGE SCALE GENOMIC DNA]</scope>
    <source>
        <strain evidence="2 3">UAMH 10762</strain>
    </source>
</reference>
<dbReference type="Pfam" id="PF13649">
    <property type="entry name" value="Methyltransf_25"/>
    <property type="match status" value="1"/>
</dbReference>
<dbReference type="PANTHER" id="PTHR43591">
    <property type="entry name" value="METHYLTRANSFERASE"/>
    <property type="match status" value="1"/>
</dbReference>
<dbReference type="KEGG" id="bcom:BAUCODRAFT_160615"/>
<evidence type="ECO:0000313" key="2">
    <source>
        <dbReference type="EMBL" id="EMC92008.1"/>
    </source>
</evidence>
<dbReference type="Proteomes" id="UP000011761">
    <property type="component" value="Unassembled WGS sequence"/>
</dbReference>
<protein>
    <recommendedName>
        <fullName evidence="1">Methyltransferase domain-containing protein</fullName>
    </recommendedName>
</protein>
<dbReference type="CDD" id="cd02440">
    <property type="entry name" value="AdoMet_MTases"/>
    <property type="match status" value="1"/>
</dbReference>
<dbReference type="InterPro" id="IPR041698">
    <property type="entry name" value="Methyltransf_25"/>
</dbReference>
<proteinExistence type="predicted"/>
<evidence type="ECO:0000313" key="3">
    <source>
        <dbReference type="Proteomes" id="UP000011761"/>
    </source>
</evidence>
<dbReference type="OrthoDB" id="2013972at2759"/>
<dbReference type="eggNOG" id="ENOG502RZTT">
    <property type="taxonomic scope" value="Eukaryota"/>
</dbReference>
<dbReference type="AlphaFoldDB" id="M2ML02"/>
<feature type="domain" description="Methyltransferase" evidence="1">
    <location>
        <begin position="23"/>
        <end position="115"/>
    </location>
</feature>